<dbReference type="AlphaFoldDB" id="A0A699JDC4"/>
<feature type="region of interest" description="Disordered" evidence="1">
    <location>
        <begin position="77"/>
        <end position="117"/>
    </location>
</feature>
<evidence type="ECO:0000256" key="1">
    <source>
        <dbReference type="SAM" id="MobiDB-lite"/>
    </source>
</evidence>
<accession>A0A699JDC4</accession>
<feature type="region of interest" description="Disordered" evidence="1">
    <location>
        <begin position="1"/>
        <end position="49"/>
    </location>
</feature>
<proteinExistence type="predicted"/>
<comment type="caution">
    <text evidence="2">The sequence shown here is derived from an EMBL/GenBank/DDBJ whole genome shotgun (WGS) entry which is preliminary data.</text>
</comment>
<feature type="compositionally biased region" description="Polar residues" evidence="1">
    <location>
        <begin position="29"/>
        <end position="40"/>
    </location>
</feature>
<evidence type="ECO:0000313" key="2">
    <source>
        <dbReference type="EMBL" id="GFA27958.1"/>
    </source>
</evidence>
<name>A0A699JDC4_TANCI</name>
<gene>
    <name evidence="2" type="ORF">Tci_599930</name>
</gene>
<dbReference type="EMBL" id="BKCJ010397329">
    <property type="protein sequence ID" value="GFA27958.1"/>
    <property type="molecule type" value="Genomic_DNA"/>
</dbReference>
<sequence>MGGVKENQEKDKIESKPDKNGKRDEAGRSQKQLHQPNNPQLIHKDLEQIHPDDMEEIDLRWQMAMLTMRARRGHFAKECKAPRNQDNMHKESSRRSAPVETSNSIPLVSCDGLGGYD</sequence>
<feature type="compositionally biased region" description="Basic and acidic residues" evidence="1">
    <location>
        <begin position="1"/>
        <end position="28"/>
    </location>
</feature>
<organism evidence="2">
    <name type="scientific">Tanacetum cinerariifolium</name>
    <name type="common">Dalmatian daisy</name>
    <name type="synonym">Chrysanthemum cinerariifolium</name>
    <dbReference type="NCBI Taxonomy" id="118510"/>
    <lineage>
        <taxon>Eukaryota</taxon>
        <taxon>Viridiplantae</taxon>
        <taxon>Streptophyta</taxon>
        <taxon>Embryophyta</taxon>
        <taxon>Tracheophyta</taxon>
        <taxon>Spermatophyta</taxon>
        <taxon>Magnoliopsida</taxon>
        <taxon>eudicotyledons</taxon>
        <taxon>Gunneridae</taxon>
        <taxon>Pentapetalae</taxon>
        <taxon>asterids</taxon>
        <taxon>campanulids</taxon>
        <taxon>Asterales</taxon>
        <taxon>Asteraceae</taxon>
        <taxon>Asteroideae</taxon>
        <taxon>Anthemideae</taxon>
        <taxon>Anthemidinae</taxon>
        <taxon>Tanacetum</taxon>
    </lineage>
</organism>
<protein>
    <submittedName>
        <fullName evidence="2">Uncharacterized protein</fullName>
    </submittedName>
</protein>
<reference evidence="2" key="1">
    <citation type="journal article" date="2019" name="Sci. Rep.">
        <title>Draft genome of Tanacetum cinerariifolium, the natural source of mosquito coil.</title>
        <authorList>
            <person name="Yamashiro T."/>
            <person name="Shiraishi A."/>
            <person name="Satake H."/>
            <person name="Nakayama K."/>
        </authorList>
    </citation>
    <scope>NUCLEOTIDE SEQUENCE</scope>
</reference>
<feature type="compositionally biased region" description="Basic and acidic residues" evidence="1">
    <location>
        <begin position="77"/>
        <end position="94"/>
    </location>
</feature>